<evidence type="ECO:0000313" key="7">
    <source>
        <dbReference type="Proteomes" id="UP000010798"/>
    </source>
</evidence>
<protein>
    <submittedName>
        <fullName evidence="6">HIT family hydrolase, diadenosine tetraphosphate hydrolase</fullName>
    </submittedName>
</protein>
<feature type="active site" description="Tele-AMP-histidine intermediate" evidence="2">
    <location>
        <position position="124"/>
    </location>
</feature>
<name>L0DMD3_SINAD</name>
<gene>
    <name evidence="6" type="ordered locus">Sinac_6466</name>
</gene>
<dbReference type="SUPFAM" id="SSF54197">
    <property type="entry name" value="HIT-like"/>
    <property type="match status" value="1"/>
</dbReference>
<accession>L0DMD3</accession>
<evidence type="ECO:0000256" key="4">
    <source>
        <dbReference type="PROSITE-ProRule" id="PRU00464"/>
    </source>
</evidence>
<dbReference type="STRING" id="886293.Sinac_6466"/>
<evidence type="ECO:0000256" key="3">
    <source>
        <dbReference type="PIRSR" id="PIRSR639383-2"/>
    </source>
</evidence>
<dbReference type="InterPro" id="IPR039383">
    <property type="entry name" value="FHIT"/>
</dbReference>
<dbReference type="PROSITE" id="PS51084">
    <property type="entry name" value="HIT_2"/>
    <property type="match status" value="1"/>
</dbReference>
<dbReference type="InterPro" id="IPR036265">
    <property type="entry name" value="HIT-like_sf"/>
</dbReference>
<dbReference type="HOGENOM" id="CLU_056776_1_2_0"/>
<evidence type="ECO:0000256" key="2">
    <source>
        <dbReference type="PIRSR" id="PIRSR639383-1"/>
    </source>
</evidence>
<dbReference type="Gene3D" id="3.30.428.10">
    <property type="entry name" value="HIT-like"/>
    <property type="match status" value="1"/>
</dbReference>
<dbReference type="KEGG" id="saci:Sinac_6466"/>
<keyword evidence="1" id="KW-0547">Nucleotide-binding</keyword>
<keyword evidence="7" id="KW-1185">Reference proteome</keyword>
<dbReference type="EMBL" id="CP003364">
    <property type="protein sequence ID" value="AGA30544.1"/>
    <property type="molecule type" value="Genomic_DNA"/>
</dbReference>
<dbReference type="RefSeq" id="WP_015249627.1">
    <property type="nucleotide sequence ID" value="NC_019892.1"/>
</dbReference>
<keyword evidence="6" id="KW-0378">Hydrolase</keyword>
<feature type="short sequence motif" description="Histidine triad motif" evidence="4">
    <location>
        <begin position="122"/>
        <end position="126"/>
    </location>
</feature>
<evidence type="ECO:0000259" key="5">
    <source>
        <dbReference type="PROSITE" id="PS51084"/>
    </source>
</evidence>
<feature type="binding site" evidence="3">
    <location>
        <position position="54"/>
    </location>
    <ligand>
        <name>substrate</name>
    </ligand>
</feature>
<dbReference type="OrthoDB" id="9784774at2"/>
<dbReference type="InterPro" id="IPR011146">
    <property type="entry name" value="HIT-like"/>
</dbReference>
<dbReference type="PANTHER" id="PTHR42997:SF1">
    <property type="entry name" value="AP-4-A PHOSPHORYLASE"/>
    <property type="match status" value="1"/>
</dbReference>
<dbReference type="AlphaFoldDB" id="L0DMD3"/>
<dbReference type="InterPro" id="IPR052908">
    <property type="entry name" value="AP-4-A_phosphorylase"/>
</dbReference>
<dbReference type="eggNOG" id="COG0537">
    <property type="taxonomic scope" value="Bacteria"/>
</dbReference>
<proteinExistence type="predicted"/>
<dbReference type="Pfam" id="PF01230">
    <property type="entry name" value="HIT"/>
    <property type="match status" value="1"/>
</dbReference>
<dbReference type="GO" id="GO:0016787">
    <property type="term" value="F:hydrolase activity"/>
    <property type="evidence" value="ECO:0007669"/>
    <property type="project" value="UniProtKB-KW"/>
</dbReference>
<evidence type="ECO:0000256" key="1">
    <source>
        <dbReference type="ARBA" id="ARBA00022741"/>
    </source>
</evidence>
<dbReference type="GO" id="GO:0000166">
    <property type="term" value="F:nucleotide binding"/>
    <property type="evidence" value="ECO:0007669"/>
    <property type="project" value="UniProtKB-KW"/>
</dbReference>
<organism evidence="6 7">
    <name type="scientific">Singulisphaera acidiphila (strain ATCC BAA-1392 / DSM 18658 / VKM B-2454 / MOB10)</name>
    <dbReference type="NCBI Taxonomy" id="886293"/>
    <lineage>
        <taxon>Bacteria</taxon>
        <taxon>Pseudomonadati</taxon>
        <taxon>Planctomycetota</taxon>
        <taxon>Planctomycetia</taxon>
        <taxon>Isosphaerales</taxon>
        <taxon>Isosphaeraceae</taxon>
        <taxon>Singulisphaera</taxon>
    </lineage>
</organism>
<evidence type="ECO:0000313" key="6">
    <source>
        <dbReference type="EMBL" id="AGA30544.1"/>
    </source>
</evidence>
<dbReference type="CDD" id="cd01275">
    <property type="entry name" value="FHIT"/>
    <property type="match status" value="1"/>
</dbReference>
<dbReference type="PANTHER" id="PTHR42997">
    <property type="entry name" value="HIT FAMILY HYDROLASE"/>
    <property type="match status" value="1"/>
</dbReference>
<feature type="binding site" evidence="3">
    <location>
        <position position="126"/>
    </location>
    <ligand>
        <name>substrate</name>
    </ligand>
</feature>
<sequence>MDRLWAPWRAQYIREASAGAETDPGCFLCRGLSSRDDRENLLVWRGAHSVVVLNRFPYNNGHLLVAPLVHCGTLEELSGADLTEPIETVRKMVSILDRMLRPQGYNIGLNQGKSAGAGLPGHLHWHVVPRWDGDTNFMPVLGHAKVIVESLLEFYDRLAAELAADSER</sequence>
<dbReference type="Proteomes" id="UP000010798">
    <property type="component" value="Chromosome"/>
</dbReference>
<feature type="domain" description="HIT" evidence="5">
    <location>
        <begin position="29"/>
        <end position="137"/>
    </location>
</feature>
<reference evidence="6 7" key="1">
    <citation type="submission" date="2012-02" db="EMBL/GenBank/DDBJ databases">
        <title>Complete sequence of chromosome of Singulisphaera acidiphila DSM 18658.</title>
        <authorList>
            <consortium name="US DOE Joint Genome Institute (JGI-PGF)"/>
            <person name="Lucas S."/>
            <person name="Copeland A."/>
            <person name="Lapidus A."/>
            <person name="Glavina del Rio T."/>
            <person name="Dalin E."/>
            <person name="Tice H."/>
            <person name="Bruce D."/>
            <person name="Goodwin L."/>
            <person name="Pitluck S."/>
            <person name="Peters L."/>
            <person name="Ovchinnikova G."/>
            <person name="Chertkov O."/>
            <person name="Kyrpides N."/>
            <person name="Mavromatis K."/>
            <person name="Ivanova N."/>
            <person name="Brettin T."/>
            <person name="Detter J.C."/>
            <person name="Han C."/>
            <person name="Larimer F."/>
            <person name="Land M."/>
            <person name="Hauser L."/>
            <person name="Markowitz V."/>
            <person name="Cheng J.-F."/>
            <person name="Hugenholtz P."/>
            <person name="Woyke T."/>
            <person name="Wu D."/>
            <person name="Tindall B."/>
            <person name="Pomrenke H."/>
            <person name="Brambilla E."/>
            <person name="Klenk H.-P."/>
            <person name="Eisen J.A."/>
        </authorList>
    </citation>
    <scope>NUCLEOTIDE SEQUENCE [LARGE SCALE GENOMIC DNA]</scope>
    <source>
        <strain evidence="7">ATCC BAA-1392 / DSM 18658 / VKM B-2454 / MOB10</strain>
    </source>
</reference>